<comment type="caution">
    <text evidence="1">The sequence shown here is derived from an EMBL/GenBank/DDBJ whole genome shotgun (WGS) entry which is preliminary data.</text>
</comment>
<dbReference type="GO" id="GO:0016020">
    <property type="term" value="C:membrane"/>
    <property type="evidence" value="ECO:0007669"/>
    <property type="project" value="InterPro"/>
</dbReference>
<dbReference type="Proteomes" id="UP000254266">
    <property type="component" value="Unassembled WGS sequence"/>
</dbReference>
<gene>
    <name evidence="1" type="ORF">DIZ80_06390</name>
</gene>
<proteinExistence type="predicted"/>
<dbReference type="Gene3D" id="3.40.50.12580">
    <property type="match status" value="1"/>
</dbReference>
<organism evidence="1 2">
    <name type="scientific">endosymbiont of Galathealinum brachiosum</name>
    <dbReference type="NCBI Taxonomy" id="2200906"/>
    <lineage>
        <taxon>Bacteria</taxon>
        <taxon>Pseudomonadati</taxon>
        <taxon>Pseudomonadota</taxon>
        <taxon>Gammaproteobacteria</taxon>
        <taxon>sulfur-oxidizing symbionts</taxon>
    </lineage>
</organism>
<accession>A0A370DFS8</accession>
<dbReference type="Pfam" id="PF04464">
    <property type="entry name" value="Glyphos_transf"/>
    <property type="match status" value="1"/>
</dbReference>
<evidence type="ECO:0000313" key="2">
    <source>
        <dbReference type="Proteomes" id="UP000254266"/>
    </source>
</evidence>
<dbReference type="InterPro" id="IPR051612">
    <property type="entry name" value="Teichoic_Acid_Biosynth"/>
</dbReference>
<name>A0A370DFS8_9GAMM</name>
<evidence type="ECO:0008006" key="3">
    <source>
        <dbReference type="Google" id="ProtNLM"/>
    </source>
</evidence>
<evidence type="ECO:0000313" key="1">
    <source>
        <dbReference type="EMBL" id="RDH83762.1"/>
    </source>
</evidence>
<dbReference type="AlphaFoldDB" id="A0A370DFS8"/>
<protein>
    <recommendedName>
        <fullName evidence="3">CDP-glycerol--glycerophosphate glycerophosphotransferase</fullName>
    </recommendedName>
</protein>
<dbReference type="InterPro" id="IPR043148">
    <property type="entry name" value="TagF_C"/>
</dbReference>
<keyword evidence="2" id="KW-1185">Reference proteome</keyword>
<dbReference type="EMBL" id="QFXC01000008">
    <property type="protein sequence ID" value="RDH83762.1"/>
    <property type="molecule type" value="Genomic_DNA"/>
</dbReference>
<dbReference type="PANTHER" id="PTHR37316">
    <property type="entry name" value="TEICHOIC ACID GLYCEROL-PHOSPHATE PRIMASE"/>
    <property type="match status" value="1"/>
</dbReference>
<dbReference type="PANTHER" id="PTHR37316:SF3">
    <property type="entry name" value="TEICHOIC ACID GLYCEROL-PHOSPHATE TRANSFERASE"/>
    <property type="match status" value="1"/>
</dbReference>
<sequence>MTDTKRIITKKCIKHLSNLFPYFFDKRVHIIFDACEKFHFYHLEPIVKEILKDPRYKISIIRWPGIKPDDIIPNVNYMSFKKFWHDWFNLFDVLITTEIERCPTWFINDISICMFHGAGPKMSYIKNKEINNYNVLFSVGPTTQKVLENFVDPTVVVEKIGLPITDKLLSNKSALPHTIKLAPSKPTILYAPSWSKYPELISMNNQILDELASLNNYNVIIRPHPLLLQPKNCNGFDWNTKINQIKSKGVQISYSIDHSVYELMPYIDILLGDASSVTYEYLIFDKPIITYMKEGILKSFDAEEFIAPLYAATYQLDSPEQLESVLFSIKNEPEEISKARTELKNATLFNIGSATEVAVKTIEKYAFD</sequence>
<reference evidence="1 2" key="1">
    <citation type="journal article" date="2018" name="ISME J.">
        <title>Endosymbiont genomes yield clues of tubeworm success.</title>
        <authorList>
            <person name="Li Y."/>
            <person name="Liles M.R."/>
            <person name="Halanych K.M."/>
        </authorList>
    </citation>
    <scope>NUCLEOTIDE SEQUENCE [LARGE SCALE GENOMIC DNA]</scope>
    <source>
        <strain evidence="1">A1464</strain>
    </source>
</reference>
<dbReference type="InterPro" id="IPR007554">
    <property type="entry name" value="Glycerophosphate_synth"/>
</dbReference>
<dbReference type="GO" id="GO:0047355">
    <property type="term" value="F:CDP-glycerol glycerophosphotransferase activity"/>
    <property type="evidence" value="ECO:0007669"/>
    <property type="project" value="InterPro"/>
</dbReference>
<dbReference type="SUPFAM" id="SSF53756">
    <property type="entry name" value="UDP-Glycosyltransferase/glycogen phosphorylase"/>
    <property type="match status" value="1"/>
</dbReference>